<dbReference type="PANTHER" id="PTHR24276:SF95">
    <property type="entry name" value="PEPTIDASE S1 DOMAIN-CONTAINING PROTEIN"/>
    <property type="match status" value="1"/>
</dbReference>
<feature type="signal peptide" evidence="7">
    <location>
        <begin position="1"/>
        <end position="16"/>
    </location>
</feature>
<proteinExistence type="inferred from homology"/>
<dbReference type="Pfam" id="PF00089">
    <property type="entry name" value="Trypsin"/>
    <property type="match status" value="1"/>
</dbReference>
<dbReference type="PROSITE" id="PS00135">
    <property type="entry name" value="TRYPSIN_SER"/>
    <property type="match status" value="1"/>
</dbReference>
<dbReference type="SUPFAM" id="SSF50494">
    <property type="entry name" value="Trypsin-like serine proteases"/>
    <property type="match status" value="1"/>
</dbReference>
<dbReference type="InterPro" id="IPR033116">
    <property type="entry name" value="TRYPSIN_SER"/>
</dbReference>
<evidence type="ECO:0000259" key="8">
    <source>
        <dbReference type="PROSITE" id="PS50240"/>
    </source>
</evidence>
<keyword evidence="5" id="KW-1015">Disulfide bond</keyword>
<keyword evidence="3 6" id="KW-0378">Hydrolase</keyword>
<comment type="similarity">
    <text evidence="1">Belongs to the peptidase S1 family.</text>
</comment>
<evidence type="ECO:0000313" key="9">
    <source>
        <dbReference type="EnsemblMetazoa" id="MESCA001730-PA"/>
    </source>
</evidence>
<dbReference type="InterPro" id="IPR001314">
    <property type="entry name" value="Peptidase_S1A"/>
</dbReference>
<evidence type="ECO:0000256" key="7">
    <source>
        <dbReference type="SAM" id="SignalP"/>
    </source>
</evidence>
<dbReference type="CDD" id="cd00190">
    <property type="entry name" value="Tryp_SPc"/>
    <property type="match status" value="1"/>
</dbReference>
<evidence type="ECO:0000313" key="10">
    <source>
        <dbReference type="Proteomes" id="UP000015102"/>
    </source>
</evidence>
<dbReference type="InterPro" id="IPR009003">
    <property type="entry name" value="Peptidase_S1_PA"/>
</dbReference>
<evidence type="ECO:0000256" key="2">
    <source>
        <dbReference type="ARBA" id="ARBA00022670"/>
    </source>
</evidence>
<accession>T1GEG8</accession>
<dbReference type="PROSITE" id="PS00134">
    <property type="entry name" value="TRYPSIN_HIS"/>
    <property type="match status" value="1"/>
</dbReference>
<dbReference type="InterPro" id="IPR050430">
    <property type="entry name" value="Peptidase_S1"/>
</dbReference>
<feature type="chain" id="PRO_5004577307" description="Peptidase S1 domain-containing protein" evidence="7">
    <location>
        <begin position="17"/>
        <end position="245"/>
    </location>
</feature>
<dbReference type="STRING" id="36166.T1GEG8"/>
<dbReference type="PRINTS" id="PR00722">
    <property type="entry name" value="CHYMOTRYPSIN"/>
</dbReference>
<evidence type="ECO:0000256" key="3">
    <source>
        <dbReference type="ARBA" id="ARBA00022801"/>
    </source>
</evidence>
<dbReference type="OMA" id="HENYGGG"/>
<keyword evidence="2 6" id="KW-0645">Protease</keyword>
<dbReference type="AlphaFoldDB" id="T1GEG8"/>
<organism evidence="9 10">
    <name type="scientific">Megaselia scalaris</name>
    <name type="common">Humpbacked fly</name>
    <name type="synonym">Phora scalaris</name>
    <dbReference type="NCBI Taxonomy" id="36166"/>
    <lineage>
        <taxon>Eukaryota</taxon>
        <taxon>Metazoa</taxon>
        <taxon>Ecdysozoa</taxon>
        <taxon>Arthropoda</taxon>
        <taxon>Hexapoda</taxon>
        <taxon>Insecta</taxon>
        <taxon>Pterygota</taxon>
        <taxon>Neoptera</taxon>
        <taxon>Endopterygota</taxon>
        <taxon>Diptera</taxon>
        <taxon>Brachycera</taxon>
        <taxon>Muscomorpha</taxon>
        <taxon>Platypezoidea</taxon>
        <taxon>Phoridae</taxon>
        <taxon>Megaseliini</taxon>
        <taxon>Megaselia</taxon>
    </lineage>
</organism>
<dbReference type="GO" id="GO:0006508">
    <property type="term" value="P:proteolysis"/>
    <property type="evidence" value="ECO:0007669"/>
    <property type="project" value="UniProtKB-KW"/>
</dbReference>
<dbReference type="Proteomes" id="UP000015102">
    <property type="component" value="Unassembled WGS sequence"/>
</dbReference>
<name>T1GEG8_MEGSC</name>
<dbReference type="HOGENOM" id="CLU_006842_7_0_1"/>
<evidence type="ECO:0000256" key="4">
    <source>
        <dbReference type="ARBA" id="ARBA00022825"/>
    </source>
</evidence>
<evidence type="ECO:0000256" key="1">
    <source>
        <dbReference type="ARBA" id="ARBA00007664"/>
    </source>
</evidence>
<keyword evidence="7" id="KW-0732">Signal</keyword>
<protein>
    <recommendedName>
        <fullName evidence="8">Peptidase S1 domain-containing protein</fullName>
    </recommendedName>
</protein>
<evidence type="ECO:0000256" key="5">
    <source>
        <dbReference type="ARBA" id="ARBA00023157"/>
    </source>
</evidence>
<keyword evidence="4 6" id="KW-0720">Serine protease</keyword>
<dbReference type="InterPro" id="IPR001254">
    <property type="entry name" value="Trypsin_dom"/>
</dbReference>
<reference evidence="10" key="1">
    <citation type="submission" date="2013-02" db="EMBL/GenBank/DDBJ databases">
        <authorList>
            <person name="Hughes D."/>
        </authorList>
    </citation>
    <scope>NUCLEOTIDE SEQUENCE</scope>
    <source>
        <strain>Durham</strain>
        <strain evidence="10">NC isolate 2 -- Noor lab</strain>
    </source>
</reference>
<dbReference type="GO" id="GO:0004252">
    <property type="term" value="F:serine-type endopeptidase activity"/>
    <property type="evidence" value="ECO:0007669"/>
    <property type="project" value="InterPro"/>
</dbReference>
<dbReference type="SMART" id="SM00020">
    <property type="entry name" value="Tryp_SPc"/>
    <property type="match status" value="1"/>
</dbReference>
<dbReference type="InterPro" id="IPR043504">
    <property type="entry name" value="Peptidase_S1_PA_chymotrypsin"/>
</dbReference>
<sequence>MKVVFVLLALAVGAYSLKLPQLKAAFSKGDIIDGVEAQRGEAPFIVSLQYLSSHFCAGSVINERWVLTAAHCLIYNSFSVVAGLHVRSDKTGVQTRKVANNKQYIIHEKYGGGVGPNDIGLIYLTEPLDLNALKAGGAPVSAIKLPSGQYAAAGDGTLYGWGKNRAGSSPQTLHKLETRGDNKYEGACNGDSGGPLVKYTPFGVEQVGIVSWGYTPCHTSTYPSVYTSVASFKDWINTNIANYIA</sequence>
<dbReference type="FunFam" id="2.40.10.10:FF:000068">
    <property type="entry name" value="transmembrane protease serine 2"/>
    <property type="match status" value="1"/>
</dbReference>
<dbReference type="EnsemblMetazoa" id="MESCA001730-RA">
    <property type="protein sequence ID" value="MESCA001730-PA"/>
    <property type="gene ID" value="MESCA001730"/>
</dbReference>
<reference evidence="9" key="2">
    <citation type="submission" date="2015-06" db="UniProtKB">
        <authorList>
            <consortium name="EnsemblMetazoa"/>
        </authorList>
    </citation>
    <scope>IDENTIFICATION</scope>
</reference>
<keyword evidence="10" id="KW-1185">Reference proteome</keyword>
<evidence type="ECO:0000256" key="6">
    <source>
        <dbReference type="RuleBase" id="RU363034"/>
    </source>
</evidence>
<dbReference type="PANTHER" id="PTHR24276">
    <property type="entry name" value="POLYSERASE-RELATED"/>
    <property type="match status" value="1"/>
</dbReference>
<dbReference type="EMBL" id="CAQQ02018939">
    <property type="status" value="NOT_ANNOTATED_CDS"/>
    <property type="molecule type" value="Genomic_DNA"/>
</dbReference>
<feature type="domain" description="Peptidase S1" evidence="8">
    <location>
        <begin position="31"/>
        <end position="241"/>
    </location>
</feature>
<dbReference type="PROSITE" id="PS50240">
    <property type="entry name" value="TRYPSIN_DOM"/>
    <property type="match status" value="1"/>
</dbReference>
<dbReference type="Gene3D" id="2.40.10.10">
    <property type="entry name" value="Trypsin-like serine proteases"/>
    <property type="match status" value="3"/>
</dbReference>
<dbReference type="InterPro" id="IPR018114">
    <property type="entry name" value="TRYPSIN_HIS"/>
</dbReference>